<dbReference type="Proteomes" id="UP000746535">
    <property type="component" value="Unassembled WGS sequence"/>
</dbReference>
<keyword evidence="4" id="KW-0436">Ligase</keyword>
<dbReference type="Gene3D" id="1.10.1200.10">
    <property type="entry name" value="ACP-like"/>
    <property type="match status" value="3"/>
</dbReference>
<dbReference type="Pfam" id="PF13193">
    <property type="entry name" value="AMP-binding_C"/>
    <property type="match status" value="3"/>
</dbReference>
<dbReference type="EMBL" id="JAAVJI010000001">
    <property type="protein sequence ID" value="NJO99497.1"/>
    <property type="molecule type" value="Genomic_DNA"/>
</dbReference>
<dbReference type="Gene3D" id="2.30.38.10">
    <property type="entry name" value="Luciferase, Domain 3"/>
    <property type="match status" value="3"/>
</dbReference>
<dbReference type="InterPro" id="IPR009081">
    <property type="entry name" value="PP-bd_ACP"/>
</dbReference>
<comment type="cofactor">
    <cofactor evidence="1">
        <name>pantetheine 4'-phosphate</name>
        <dbReference type="ChEBI" id="CHEBI:47942"/>
    </cofactor>
</comment>
<dbReference type="Pfam" id="PF00881">
    <property type="entry name" value="Nitroreductase"/>
    <property type="match status" value="1"/>
</dbReference>
<sequence length="3278" mass="355017">MLDRFSSRGTLLSRTDTLAPESTDHALTGSPTTWRERLAQAPVVLSLPTDHPRPAQQTRKRATLAFTVEAALCLGLEQLSQRQGVTLGVTLLAAWGALLARLAGQTEVVIATEPNGESHTLAVPLSVAGNPQGPAVAQMLAHAREAVAQADQHQRIPFDQWVGGLGIGLSPAYAPLAQAGFQWRESAGTGVEEAQAGLDLNLAVSNVHAGLECQLRYNAALFTPATVERFAGYWRTLLAGMVAEPDRSVMALTLLDNAEYQQQVYAANARQLPFDAHLCLHGLFEAQAARQPDAVAARFGEQVLSYGVLNAQANRLAHYLRSLGVGPDTRVGLCLERSLDMLVGLLAVLKAGGAYVPMDPTYPQARLAHMLADSAAPVVLTQRAVRRPLESALTGAELAPAVLDLDDTHLWAGQATTNPDPQAVGLTSRHLAYVIYTSGSTGTPKGVMVEHQGLVAVSAAWAELYPLAQPLNHVQMAGFSFDVFSADVIRSLCFGGTLIMCPAATLLDPPALYQLLETQRIGFADFVPAVLNPLLTWLEDSGHDLAFMRTLVCGSDVWTAHSAARLRRLCSPQAQIVQAYGVTEASIDSACYEVGPAGSDEGVLPIGQALPNTRLYVLDALGAPVPTGVTGELYIGGVGVARGYLNLPALTAERFVDNPFVPGERLYRSGDLARCRTDGNLEFLGRNDFQAKLRGLRLELGDIEAQLAQLPGIAQCLVVLREDTPGEQRLVAYYRERVGAGLTPGSLRQQLAAQLPGYMVPAAYVGLATLPLTANGKLDRTALPMPGAEAFEQRAYAAPEGELETALAAIWAEVLGTDRVGRDDHFFDLGGHSLLVMRVLAHVRQRLHAQVSPAALFTAPTLQAFAQQVAEGSSTVQAQAHTTATIPRIDAQGPQPLSSAQERLWFLAQLQGGNAAYHMPLNLRLRGALHPPALEAAFGQLIARHEALRTRFIAVEGEGRQCVEPAAGFTLPLFDLSEQADAPAQLQAHMATHTDAPFDLAQGPLLRACLVRLAADEHVLLLTQHHIISDGWSVGVLTRELGLLYEAALEGREADVAPLPLRYVDYAAWQRQWLTGSELERQVAYWRHALAGAPVLLDLPTDHKRPPAQNFQGGFVPLVLDRALTAQLKALCKAQGVTLFMALLAGWSLMLARLSGQADVVIGVPSANRTQPELEGLLGFFVNTLALRMTHEGTPSVREWLHQARQVALEAQAHQVLPFEQVVEALNPPRSLAHSPVFQVLFAWEQDQGPDLALMGLEVTPMATEHRVAKFDLQLALSERDGQITGGLEYASSLFEPASVVRFGDCLTRVLTQMVEDAQRPVTALDLLGAEQRRQVLYGWNATEAEPGRSCLDTFEAVAEQAPDAVALIAGQAHWRYGELDRAANRLAHQLVTLGVGPEQCVGISLERSPAMVIGVLAILKAGGAYVPFDPAYPRDRLAFMFSDAAPKVVLTQASLCDLLPIDDISASVQVLCLDRDASAWAHQPASRPEVAVGPAHLGYVLYTSGSTGQPKGVAHTRAALDNLIAWQLSQAPTPPPRRVLQFASLNFDVSFQEIFSTLCQGSTLVLMTEASRKDLAALPSTLVSEGVERAFLPFAVLQQLAALGDTFAPAAGCEIITAGEALQVNEGLRTFVRGLGGRFLHNQYGPTETHVVSQFSLACEAADSWPESPPIGRPIANARLYVLDTRLEPVPIGVAGELYIGGACLARGYLNRPDLTAERFLPDPFSHTPGARMYRSGDLARWLADGNVQYLGRVDHQVKVRGFRVELGEIESLLQRQPGVREAAVLLREDVPGDPRLVAYVVGDVEGHTLRAALAQHLPEPMLPGAWVPLAQLPLTGNGKVDRRALPAPERAAGADYVAPINECEQQMAQIWADVLKRERVGREDHFFELGGHSLLATRMVYAINQRLGGQVALSDLFEAPVLKDLAARVAARPAGDAHLEATFELVPDPDNRHAPFPLTDIQQAYWFGREASVGLGGVSAHGYEELRMPGLDLERFERALNQMIQRHDMLRVVFRSDGTQQVLADVPEYRLPRHDLRGLPTEVARQALETTRQRQSHQVLDASCWPLFEFAVTLLDGGITHLHISLDALIVDAASTQILARELMAFYANPACALAPPGLTFRDYVLAEQHLRQGPRYDCALAYWRERAATLAPAPELPQVRQPESLMNPHFTRRDRALSAAQWSQLKAVAKQFAVTPSVMLLTAFSQVLALWSRQPRFTLSLPLFNRLPLHADVDAIIGDFTSVALLEVAIDGTASFSDNARGVQARLWQAMDHAVVSGVKVLRELSQARGVQQSALPVVFNSTLSEAAPELAEFNLADALNATPVHSITQTPQVWLDHTLLELEGRLLFNWDSIDELLPHGLMDAMFCAYNQVLDQLADPTNWSASTPHLLPVARLPEPEALPAAGPLMHDLFEQQALRTPEALAVADPLRLLTYAQLRQEARHLGARLQAAGVAPGDPVAVTMVRGWEQVAGTLGILYAGAAYLPLDPTLPAQRKHQICERAGVRWVVTQPWLLDERDGLEAVSVMAVTPLSGGHDDVQGPALQPVCLTPEALAYVIYTSGSTGQPKGVAIDHRGAVNTLLDINRRFAVGPTDRVLAISSLSFDLSVYDFFGTLATGAAVVLLDPQLALDPAHWHALIQQHGVTLWNSVPALFGMWLEYLESEGATPPPSVRLVMMSGDWIPLALPPRAWALNPQWQLISLGGATEASIWSIYYPLQRMDPSWRSVPYGKALDHQRFYVLDDALQARPTWVPGQLYIGGIGLAQGYWRDEALSAASFFPHPLTGERLYRTGDLGRLLPDGNIEFLGREDNQVKVQGYRIELGEIEAALNRHPGVDSAVVRVLGQALEEKRLAGYVLRADPLLQATDLTQYLRATLAPYMVPRAFTFVEAWPLSANGKVDKKRLPEPAAAAFEAEQGGTALAVEGEDEQQLVAIVQSVLKQAAIAADANLLSLGATSIDIVRISNALSSALGFRPHVAQLLAQPTLHHLLALYRARPLQEAAAGATPAALPIVDTVIEDPQQRATFKAEQRGRRRFEGSPEGIALGLPATADFAQRYSHYRSVRQYAQQPVAPQALAGLLAPLAQGRLNEAVKYQFPSAGGLYPLQAYLYLKPGRVEGIEGGAYYYDPCGHRLMAVNPGTLDPDVYDYFVNRPVYDGAAFALFLIADMAAISPLYGARSRDFCHIEAGAMTQLLIMAAADQGLGLCGIGSLEEGSLAPLFALSPSHQLIYSMVGGVRGTEPPTATRIETFMPSTPTTTPAPTLPSDDSEMEEIEL</sequence>
<evidence type="ECO:0000313" key="9">
    <source>
        <dbReference type="Proteomes" id="UP000746535"/>
    </source>
</evidence>
<dbReference type="InterPro" id="IPR001736">
    <property type="entry name" value="PLipase_D/transphosphatidylase"/>
</dbReference>
<dbReference type="InterPro" id="IPR020806">
    <property type="entry name" value="PKS_PP-bd"/>
</dbReference>
<dbReference type="CDD" id="cd19531">
    <property type="entry name" value="LCL_NRPS-like"/>
    <property type="match status" value="1"/>
</dbReference>
<dbReference type="SMART" id="SM00823">
    <property type="entry name" value="PKS_PP"/>
    <property type="match status" value="3"/>
</dbReference>
<dbReference type="PANTHER" id="PTHR45527:SF1">
    <property type="entry name" value="FATTY ACID SYNTHASE"/>
    <property type="match status" value="1"/>
</dbReference>
<evidence type="ECO:0000259" key="7">
    <source>
        <dbReference type="PROSITE" id="PS50075"/>
    </source>
</evidence>
<organism evidence="8 9">
    <name type="scientific">Pseudomonas quercus</name>
    <dbReference type="NCBI Taxonomy" id="2722792"/>
    <lineage>
        <taxon>Bacteria</taxon>
        <taxon>Pseudomonadati</taxon>
        <taxon>Pseudomonadota</taxon>
        <taxon>Gammaproteobacteria</taxon>
        <taxon>Pseudomonadales</taxon>
        <taxon>Pseudomonadaceae</taxon>
        <taxon>Pseudomonas</taxon>
    </lineage>
</organism>
<dbReference type="PANTHER" id="PTHR45527">
    <property type="entry name" value="NONRIBOSOMAL PEPTIDE SYNTHETASE"/>
    <property type="match status" value="1"/>
</dbReference>
<evidence type="ECO:0000259" key="6">
    <source>
        <dbReference type="PROSITE" id="PS50035"/>
    </source>
</evidence>
<dbReference type="InterPro" id="IPR010071">
    <property type="entry name" value="AA_adenyl_dom"/>
</dbReference>
<feature type="domain" description="Carrier" evidence="7">
    <location>
        <begin position="798"/>
        <end position="873"/>
    </location>
</feature>
<dbReference type="Pfam" id="PF00501">
    <property type="entry name" value="AMP-binding"/>
    <property type="match status" value="3"/>
</dbReference>
<dbReference type="InterPro" id="IPR045851">
    <property type="entry name" value="AMP-bd_C_sf"/>
</dbReference>
<dbReference type="InterPro" id="IPR025110">
    <property type="entry name" value="AMP-bd_C"/>
</dbReference>
<dbReference type="NCBIfam" id="NF003417">
    <property type="entry name" value="PRK04813.1"/>
    <property type="match status" value="3"/>
</dbReference>
<dbReference type="CDD" id="cd12114">
    <property type="entry name" value="A_NRPS_TlmIV_like"/>
    <property type="match status" value="1"/>
</dbReference>
<feature type="domain" description="Carrier" evidence="7">
    <location>
        <begin position="1860"/>
        <end position="1935"/>
    </location>
</feature>
<evidence type="ECO:0000256" key="1">
    <source>
        <dbReference type="ARBA" id="ARBA00001957"/>
    </source>
</evidence>
<dbReference type="RefSeq" id="WP_168080701.1">
    <property type="nucleotide sequence ID" value="NZ_JAAVJI010000001.1"/>
</dbReference>
<proteinExistence type="predicted"/>
<dbReference type="PROSITE" id="PS00455">
    <property type="entry name" value="AMP_BINDING"/>
    <property type="match status" value="3"/>
</dbReference>
<keyword evidence="3" id="KW-0597">Phosphoprotein</keyword>
<feature type="domain" description="PLD phosphodiesterase" evidence="6">
    <location>
        <begin position="2733"/>
        <end position="2770"/>
    </location>
</feature>
<gene>
    <name evidence="8" type="ORF">HBH25_01270</name>
</gene>
<name>A0ABX0YBL1_9PSED</name>
<feature type="compositionally biased region" description="Low complexity" evidence="5">
    <location>
        <begin position="3255"/>
        <end position="3267"/>
    </location>
</feature>
<dbReference type="Gene3D" id="3.30.559.30">
    <property type="entry name" value="Nonribosomal peptide synthetase, condensation domain"/>
    <property type="match status" value="3"/>
</dbReference>
<dbReference type="SUPFAM" id="SSF52777">
    <property type="entry name" value="CoA-dependent acyltransferases"/>
    <property type="match status" value="5"/>
</dbReference>
<dbReference type="InterPro" id="IPR020845">
    <property type="entry name" value="AMP-binding_CS"/>
</dbReference>
<dbReference type="InterPro" id="IPR057737">
    <property type="entry name" value="Condensation_MtbB-like"/>
</dbReference>
<dbReference type="CDD" id="cd19535">
    <property type="entry name" value="Cyc_NRPS"/>
    <property type="match status" value="1"/>
</dbReference>
<evidence type="ECO:0000256" key="3">
    <source>
        <dbReference type="ARBA" id="ARBA00022553"/>
    </source>
</evidence>
<dbReference type="InterPro" id="IPR029479">
    <property type="entry name" value="Nitroreductase"/>
</dbReference>
<comment type="caution">
    <text evidence="8">The sequence shown here is derived from an EMBL/GenBank/DDBJ whole genome shotgun (WGS) entry which is preliminary data.</text>
</comment>
<dbReference type="PROSITE" id="PS50035">
    <property type="entry name" value="PLD"/>
    <property type="match status" value="1"/>
</dbReference>
<dbReference type="InterPro" id="IPR036736">
    <property type="entry name" value="ACP-like_sf"/>
</dbReference>
<dbReference type="PROSITE" id="PS00012">
    <property type="entry name" value="PHOSPHOPANTETHEINE"/>
    <property type="match status" value="1"/>
</dbReference>
<dbReference type="Gene3D" id="3.40.50.980">
    <property type="match status" value="6"/>
</dbReference>
<evidence type="ECO:0000313" key="8">
    <source>
        <dbReference type="EMBL" id="NJO99497.1"/>
    </source>
</evidence>
<dbReference type="NCBIfam" id="TIGR01733">
    <property type="entry name" value="AA-adenyl-dom"/>
    <property type="match status" value="3"/>
</dbReference>
<dbReference type="InterPro" id="IPR006162">
    <property type="entry name" value="Ppantetheine_attach_site"/>
</dbReference>
<feature type="region of interest" description="Disordered" evidence="5">
    <location>
        <begin position="3250"/>
        <end position="3278"/>
    </location>
</feature>
<keyword evidence="9" id="KW-1185">Reference proteome</keyword>
<dbReference type="Gene3D" id="3.40.109.10">
    <property type="entry name" value="NADH Oxidase"/>
    <property type="match status" value="1"/>
</dbReference>
<dbReference type="PROSITE" id="PS50075">
    <property type="entry name" value="CARRIER"/>
    <property type="match status" value="3"/>
</dbReference>
<dbReference type="SUPFAM" id="SSF56801">
    <property type="entry name" value="Acetyl-CoA synthetase-like"/>
    <property type="match status" value="3"/>
</dbReference>
<feature type="domain" description="Carrier" evidence="7">
    <location>
        <begin position="2925"/>
        <end position="3000"/>
    </location>
</feature>
<feature type="compositionally biased region" description="Polar residues" evidence="5">
    <location>
        <begin position="7"/>
        <end position="16"/>
    </location>
</feature>
<dbReference type="CDD" id="cd17651">
    <property type="entry name" value="A_NRPS_VisG_like"/>
    <property type="match status" value="1"/>
</dbReference>
<feature type="compositionally biased region" description="Acidic residues" evidence="5">
    <location>
        <begin position="3269"/>
        <end position="3278"/>
    </location>
</feature>
<dbReference type="InterPro" id="IPR023213">
    <property type="entry name" value="CAT-like_dom_sf"/>
</dbReference>
<dbReference type="Pfam" id="PF00668">
    <property type="entry name" value="Condensation"/>
    <property type="match status" value="3"/>
</dbReference>
<evidence type="ECO:0000256" key="2">
    <source>
        <dbReference type="ARBA" id="ARBA00022450"/>
    </source>
</evidence>
<keyword evidence="2" id="KW-0596">Phosphopantetheine</keyword>
<dbReference type="CDD" id="cd05930">
    <property type="entry name" value="A_NRPS"/>
    <property type="match status" value="1"/>
</dbReference>
<dbReference type="Gene3D" id="3.30.300.30">
    <property type="match status" value="3"/>
</dbReference>
<dbReference type="InterPro" id="IPR000873">
    <property type="entry name" value="AMP-dep_synth/lig_dom"/>
</dbReference>
<dbReference type="InterPro" id="IPR001242">
    <property type="entry name" value="Condensation_dom"/>
</dbReference>
<evidence type="ECO:0000256" key="5">
    <source>
        <dbReference type="SAM" id="MobiDB-lite"/>
    </source>
</evidence>
<dbReference type="CDD" id="cd02142">
    <property type="entry name" value="McbC_SagB-like_oxidoreductase"/>
    <property type="match status" value="1"/>
</dbReference>
<accession>A0ABX0YBL1</accession>
<dbReference type="Pfam" id="PF00550">
    <property type="entry name" value="PP-binding"/>
    <property type="match status" value="3"/>
</dbReference>
<dbReference type="Gene3D" id="3.30.559.10">
    <property type="entry name" value="Chloramphenicol acetyltransferase-like domain"/>
    <property type="match status" value="2"/>
</dbReference>
<dbReference type="SUPFAM" id="SSF55469">
    <property type="entry name" value="FMN-dependent nitroreductase-like"/>
    <property type="match status" value="1"/>
</dbReference>
<evidence type="ECO:0000256" key="4">
    <source>
        <dbReference type="ARBA" id="ARBA00022598"/>
    </source>
</evidence>
<protein>
    <submittedName>
        <fullName evidence="8">Amino acid adenylation domain-containing protein</fullName>
    </submittedName>
</protein>
<feature type="region of interest" description="Disordered" evidence="5">
    <location>
        <begin position="1"/>
        <end position="30"/>
    </location>
</feature>
<dbReference type="InterPro" id="IPR000415">
    <property type="entry name" value="Nitroreductase-like"/>
</dbReference>
<reference evidence="8 9" key="1">
    <citation type="submission" date="2020-03" db="EMBL/GenBank/DDBJ databases">
        <authorList>
            <person name="Wang L."/>
            <person name="He N."/>
            <person name="Li Y."/>
            <person name="Fang Y."/>
            <person name="Zhang F."/>
        </authorList>
    </citation>
    <scope>NUCLEOTIDE SEQUENCE [LARGE SCALE GENOMIC DNA]</scope>
    <source>
        <strain evidence="9">hsmgli-8</strain>
    </source>
</reference>
<dbReference type="SUPFAM" id="SSF47336">
    <property type="entry name" value="ACP-like"/>
    <property type="match status" value="3"/>
</dbReference>